<evidence type="ECO:0000256" key="2">
    <source>
        <dbReference type="ARBA" id="ARBA00022814"/>
    </source>
</evidence>
<evidence type="ECO:0000313" key="8">
    <source>
        <dbReference type="EMBL" id="TZE83445.1"/>
    </source>
</evidence>
<gene>
    <name evidence="6 8" type="primary">nusB</name>
    <name evidence="8" type="ORF">FWJ32_00740</name>
</gene>
<evidence type="ECO:0000259" key="7">
    <source>
        <dbReference type="Pfam" id="PF01029"/>
    </source>
</evidence>
<comment type="similarity">
    <text evidence="1 6">Belongs to the NusB family.</text>
</comment>
<dbReference type="Gene3D" id="1.10.940.10">
    <property type="entry name" value="NusB-like"/>
    <property type="match status" value="1"/>
</dbReference>
<dbReference type="AlphaFoldDB" id="A0A5D8QFX2"/>
<evidence type="ECO:0000256" key="5">
    <source>
        <dbReference type="ARBA" id="ARBA00023163"/>
    </source>
</evidence>
<dbReference type="GO" id="GO:0031564">
    <property type="term" value="P:transcription antitermination"/>
    <property type="evidence" value="ECO:0007669"/>
    <property type="project" value="UniProtKB-KW"/>
</dbReference>
<dbReference type="InterPro" id="IPR011605">
    <property type="entry name" value="NusB_fam"/>
</dbReference>
<feature type="domain" description="NusB/RsmB/TIM44" evidence="7">
    <location>
        <begin position="5"/>
        <end position="126"/>
    </location>
</feature>
<name>A0A5D8QFX2_9THEO</name>
<sequence>MNRRTAREDIMKMLYEYEITGDDPKSIMQKFYGGVIDENQRDYITSTFFGIFSHLNDIDNVIRNNLKGWKLERLAKVDQAILRCAIYEVIYGNIPKKVAINEAVEIAKKYSTENSGSFINGVLGDVFGKEEGVE</sequence>
<protein>
    <recommendedName>
        <fullName evidence="6">Transcription antitermination protein NusB</fullName>
    </recommendedName>
    <alternativeName>
        <fullName evidence="6">Antitermination factor NusB</fullName>
    </alternativeName>
</protein>
<dbReference type="GO" id="GO:0006353">
    <property type="term" value="P:DNA-templated transcription termination"/>
    <property type="evidence" value="ECO:0007669"/>
    <property type="project" value="UniProtKB-UniRule"/>
</dbReference>
<comment type="caution">
    <text evidence="8">The sequence shown here is derived from an EMBL/GenBank/DDBJ whole genome shotgun (WGS) entry which is preliminary data.</text>
</comment>
<evidence type="ECO:0000256" key="1">
    <source>
        <dbReference type="ARBA" id="ARBA00005952"/>
    </source>
</evidence>
<dbReference type="PANTHER" id="PTHR11078">
    <property type="entry name" value="N UTILIZATION SUBSTANCE PROTEIN B-RELATED"/>
    <property type="match status" value="1"/>
</dbReference>
<organism evidence="8 9">
    <name type="scientific">Calorimonas adulescens</name>
    <dbReference type="NCBI Taxonomy" id="2606906"/>
    <lineage>
        <taxon>Bacteria</taxon>
        <taxon>Bacillati</taxon>
        <taxon>Bacillota</taxon>
        <taxon>Clostridia</taxon>
        <taxon>Thermoanaerobacterales</taxon>
        <taxon>Thermoanaerobacteraceae</taxon>
        <taxon>Calorimonas</taxon>
    </lineage>
</organism>
<dbReference type="GO" id="GO:0005829">
    <property type="term" value="C:cytosol"/>
    <property type="evidence" value="ECO:0007669"/>
    <property type="project" value="TreeGrafter"/>
</dbReference>
<keyword evidence="2 6" id="KW-0889">Transcription antitermination</keyword>
<keyword evidence="3 6" id="KW-0694">RNA-binding</keyword>
<keyword evidence="4 6" id="KW-0805">Transcription regulation</keyword>
<dbReference type="HAMAP" id="MF_00073">
    <property type="entry name" value="NusB"/>
    <property type="match status" value="1"/>
</dbReference>
<keyword evidence="9" id="KW-1185">Reference proteome</keyword>
<dbReference type="InterPro" id="IPR035926">
    <property type="entry name" value="NusB-like_sf"/>
</dbReference>
<evidence type="ECO:0000256" key="3">
    <source>
        <dbReference type="ARBA" id="ARBA00022884"/>
    </source>
</evidence>
<evidence type="ECO:0000256" key="4">
    <source>
        <dbReference type="ARBA" id="ARBA00023015"/>
    </source>
</evidence>
<dbReference type="NCBIfam" id="TIGR01951">
    <property type="entry name" value="nusB"/>
    <property type="match status" value="1"/>
</dbReference>
<dbReference type="GO" id="GO:0003723">
    <property type="term" value="F:RNA binding"/>
    <property type="evidence" value="ECO:0007669"/>
    <property type="project" value="UniProtKB-UniRule"/>
</dbReference>
<dbReference type="InterPro" id="IPR006027">
    <property type="entry name" value="NusB_RsmB_TIM44"/>
</dbReference>
<evidence type="ECO:0000313" key="9">
    <source>
        <dbReference type="Proteomes" id="UP000322976"/>
    </source>
</evidence>
<evidence type="ECO:0000256" key="6">
    <source>
        <dbReference type="HAMAP-Rule" id="MF_00073"/>
    </source>
</evidence>
<accession>A0A5D8QFX2</accession>
<dbReference type="PANTHER" id="PTHR11078:SF3">
    <property type="entry name" value="ANTITERMINATION NUSB DOMAIN-CONTAINING PROTEIN"/>
    <property type="match status" value="1"/>
</dbReference>
<comment type="function">
    <text evidence="6">Involved in transcription antitermination. Required for transcription of ribosomal RNA (rRNA) genes. Binds specifically to the boxA antiterminator sequence of the ribosomal RNA (rrn) operons.</text>
</comment>
<dbReference type="SUPFAM" id="SSF48013">
    <property type="entry name" value="NusB-like"/>
    <property type="match status" value="1"/>
</dbReference>
<reference evidence="8 9" key="1">
    <citation type="submission" date="2019-08" db="EMBL/GenBank/DDBJ databases">
        <title>Calorimonas adulescens gen. nov., sp. nov., an anaerobic thermophilic bacterium from Sakhalin hot spring.</title>
        <authorList>
            <person name="Khomyakova M.A."/>
            <person name="Merkel A.Y."/>
            <person name="Novikov A."/>
            <person name="Bonch-Osmolovskaya E.A."/>
            <person name="Slobodkin A.I."/>
        </authorList>
    </citation>
    <scope>NUCLEOTIDE SEQUENCE [LARGE SCALE GENOMIC DNA]</scope>
    <source>
        <strain evidence="8 9">A05MB</strain>
    </source>
</reference>
<dbReference type="RefSeq" id="WP_149544063.1">
    <property type="nucleotide sequence ID" value="NZ_VTPS01000001.1"/>
</dbReference>
<keyword evidence="5 6" id="KW-0804">Transcription</keyword>
<proteinExistence type="inferred from homology"/>
<dbReference type="EMBL" id="VTPS01000001">
    <property type="protein sequence ID" value="TZE83445.1"/>
    <property type="molecule type" value="Genomic_DNA"/>
</dbReference>
<dbReference type="Proteomes" id="UP000322976">
    <property type="component" value="Unassembled WGS sequence"/>
</dbReference>
<dbReference type="Pfam" id="PF01029">
    <property type="entry name" value="NusB"/>
    <property type="match status" value="1"/>
</dbReference>